<evidence type="ECO:0000256" key="1">
    <source>
        <dbReference type="SAM" id="Phobius"/>
    </source>
</evidence>
<evidence type="ECO:0000313" key="2">
    <source>
        <dbReference type="EMBL" id="CAE0830166.1"/>
    </source>
</evidence>
<sequence>MHTVCFPRIASRLATGHFYLQSLFALVFFGTIQFVFCNILYCTFKALPDCPQRKVKMSLLITSNVLFEIICARQMFVALASALAVLCFVVSFFVFLALLFV</sequence>
<proteinExistence type="predicted"/>
<gene>
    <name evidence="2" type="ORF">EGYM00163_LOCUS41446</name>
</gene>
<accession>A0A7S4GA96</accession>
<keyword evidence="1" id="KW-1133">Transmembrane helix</keyword>
<keyword evidence="1" id="KW-0472">Membrane</keyword>
<reference evidence="2" key="1">
    <citation type="submission" date="2021-01" db="EMBL/GenBank/DDBJ databases">
        <authorList>
            <person name="Corre E."/>
            <person name="Pelletier E."/>
            <person name="Niang G."/>
            <person name="Scheremetjew M."/>
            <person name="Finn R."/>
            <person name="Kale V."/>
            <person name="Holt S."/>
            <person name="Cochrane G."/>
            <person name="Meng A."/>
            <person name="Brown T."/>
            <person name="Cohen L."/>
        </authorList>
    </citation>
    <scope>NUCLEOTIDE SEQUENCE</scope>
    <source>
        <strain evidence="2">CCMP1594</strain>
    </source>
</reference>
<dbReference type="AlphaFoldDB" id="A0A7S4GA96"/>
<protein>
    <submittedName>
        <fullName evidence="2">Uncharacterized protein</fullName>
    </submittedName>
</protein>
<keyword evidence="1" id="KW-0812">Transmembrane</keyword>
<name>A0A7S4GA96_9EUGL</name>
<organism evidence="2">
    <name type="scientific">Eutreptiella gymnastica</name>
    <dbReference type="NCBI Taxonomy" id="73025"/>
    <lineage>
        <taxon>Eukaryota</taxon>
        <taxon>Discoba</taxon>
        <taxon>Euglenozoa</taxon>
        <taxon>Euglenida</taxon>
        <taxon>Spirocuta</taxon>
        <taxon>Euglenophyceae</taxon>
        <taxon>Eutreptiales</taxon>
        <taxon>Eutreptiaceae</taxon>
        <taxon>Eutreptiella</taxon>
    </lineage>
</organism>
<dbReference type="EMBL" id="HBJA01120448">
    <property type="protein sequence ID" value="CAE0830166.1"/>
    <property type="molecule type" value="Transcribed_RNA"/>
</dbReference>
<feature type="transmembrane region" description="Helical" evidence="1">
    <location>
        <begin position="23"/>
        <end position="44"/>
    </location>
</feature>
<feature type="transmembrane region" description="Helical" evidence="1">
    <location>
        <begin position="76"/>
        <end position="100"/>
    </location>
</feature>